<accession>A0A561EBT6</accession>
<dbReference type="RefSeq" id="WP_145227489.1">
    <property type="nucleotide sequence ID" value="NZ_VIVQ01000001.1"/>
</dbReference>
<gene>
    <name evidence="2" type="ORF">BKA23_1901</name>
</gene>
<proteinExistence type="predicted"/>
<name>A0A561EBT6_9MICO</name>
<feature type="compositionally biased region" description="Basic and acidic residues" evidence="1">
    <location>
        <begin position="36"/>
        <end position="50"/>
    </location>
</feature>
<comment type="caution">
    <text evidence="2">The sequence shown here is derived from an EMBL/GenBank/DDBJ whole genome shotgun (WGS) entry which is preliminary data.</text>
</comment>
<evidence type="ECO:0000256" key="1">
    <source>
        <dbReference type="SAM" id="MobiDB-lite"/>
    </source>
</evidence>
<dbReference type="AlphaFoldDB" id="A0A561EBT6"/>
<organism evidence="2 3">
    <name type="scientific">Rudaeicoccus suwonensis</name>
    <dbReference type="NCBI Taxonomy" id="657409"/>
    <lineage>
        <taxon>Bacteria</taxon>
        <taxon>Bacillati</taxon>
        <taxon>Actinomycetota</taxon>
        <taxon>Actinomycetes</taxon>
        <taxon>Micrococcales</taxon>
        <taxon>Dermacoccaceae</taxon>
        <taxon>Rudaeicoccus</taxon>
    </lineage>
</organism>
<reference evidence="2 3" key="1">
    <citation type="submission" date="2019-06" db="EMBL/GenBank/DDBJ databases">
        <title>Sequencing the genomes of 1000 actinobacteria strains.</title>
        <authorList>
            <person name="Klenk H.-P."/>
        </authorList>
    </citation>
    <scope>NUCLEOTIDE SEQUENCE [LARGE SCALE GENOMIC DNA]</scope>
    <source>
        <strain evidence="2 3">DSM 19560</strain>
    </source>
</reference>
<dbReference type="Proteomes" id="UP000318297">
    <property type="component" value="Unassembled WGS sequence"/>
</dbReference>
<dbReference type="EMBL" id="VIVQ01000001">
    <property type="protein sequence ID" value="TWE13073.1"/>
    <property type="molecule type" value="Genomic_DNA"/>
</dbReference>
<evidence type="ECO:0000313" key="3">
    <source>
        <dbReference type="Proteomes" id="UP000318297"/>
    </source>
</evidence>
<evidence type="ECO:0000313" key="2">
    <source>
        <dbReference type="EMBL" id="TWE13073.1"/>
    </source>
</evidence>
<keyword evidence="3" id="KW-1185">Reference proteome</keyword>
<protein>
    <submittedName>
        <fullName evidence="2">Uncharacterized protein</fullName>
    </submittedName>
</protein>
<sequence>MSTEQTRPTDGGHRSKHDDPQADRTESLRHLLAIHDPSKRTAGRDPRTAADGHGVTVQWVRPTDLAARVAARASAGAVAAHVAAHRQVREHVRARLAPLSAFGRQTEGQAPVAARSVIGH</sequence>
<feature type="compositionally biased region" description="Basic and acidic residues" evidence="1">
    <location>
        <begin position="10"/>
        <end position="29"/>
    </location>
</feature>
<feature type="region of interest" description="Disordered" evidence="1">
    <location>
        <begin position="1"/>
        <end position="55"/>
    </location>
</feature>